<evidence type="ECO:0000313" key="3">
    <source>
        <dbReference type="Proteomes" id="UP000006671"/>
    </source>
</evidence>
<dbReference type="AlphaFoldDB" id="D2VWM1"/>
<dbReference type="KEGG" id="ngr:NAEGRDRAFT_73428"/>
<feature type="compositionally biased region" description="Polar residues" evidence="1">
    <location>
        <begin position="135"/>
        <end position="157"/>
    </location>
</feature>
<sequence length="555" mass="63589">MKNNDNKPEPYDPFNLFEYDNRAIALQTLQRINDNLLNNNTSNISSALNYQDINNGISPNSSVSSFHNSSSRRRASISSSSLTPRSLSTSNNNRKSPRQLRETTPSSQQPSAPVKRTISNQSSPSKFSSVSGSSTTPRHNVFNRSNSDSQTISNHRPSNSKRRASIGGMGTSNCQQHENNCICSHCGHEMKLKEEKKPLITPTNEIFKALTEIEYEQALKQSMKGMDKVNLNDEEQLDLVAEILSETLLKNDGLSLSSKRKQKLKKATHFSQTETYFENRIDNRPSQTIEKQFDFTNCESTNKTNVETNQQLVNSNIVNNNNRNAPIKKKPNIQIFRNIEEKNISPLDEECKLISEPFITIQNNRMNFYPNEPTRIAPVSRKKDSRNIPSSKQPIYNEQKVQSRKSSPQQTSSVTENNNETQTNAYIEYDTNEDQPDSINTDTTSDDDNMVYRDKCLNTDDCLIMNEEIRNELYENAKRKGQDEIVRMYINSKLKERLTKQSKRSDRKSSLSFLFPGLYKKIQTDLKLKRLESTDPYKKPMNNIIQEMKSLVERC</sequence>
<dbReference type="InParanoid" id="D2VWM1"/>
<keyword evidence="3" id="KW-1185">Reference proteome</keyword>
<reference evidence="2 3" key="1">
    <citation type="journal article" date="2010" name="Cell">
        <title>The genome of Naegleria gruberi illuminates early eukaryotic versatility.</title>
        <authorList>
            <person name="Fritz-Laylin L.K."/>
            <person name="Prochnik S.E."/>
            <person name="Ginger M.L."/>
            <person name="Dacks J.B."/>
            <person name="Carpenter M.L."/>
            <person name="Field M.C."/>
            <person name="Kuo A."/>
            <person name="Paredez A."/>
            <person name="Chapman J."/>
            <person name="Pham J."/>
            <person name="Shu S."/>
            <person name="Neupane R."/>
            <person name="Cipriano M."/>
            <person name="Mancuso J."/>
            <person name="Tu H."/>
            <person name="Salamov A."/>
            <person name="Lindquist E."/>
            <person name="Shapiro H."/>
            <person name="Lucas S."/>
            <person name="Grigoriev I.V."/>
            <person name="Cande W.Z."/>
            <person name="Fulton C."/>
            <person name="Rokhsar D.S."/>
            <person name="Dawson S.C."/>
        </authorList>
    </citation>
    <scope>NUCLEOTIDE SEQUENCE [LARGE SCALE GENOMIC DNA]</scope>
    <source>
        <strain evidence="2 3">NEG-M</strain>
    </source>
</reference>
<feature type="compositionally biased region" description="Polar residues" evidence="1">
    <location>
        <begin position="387"/>
        <end position="425"/>
    </location>
</feature>
<name>D2VWM1_NAEGR</name>
<dbReference type="RefSeq" id="XP_002671390.1">
    <property type="nucleotide sequence ID" value="XM_002671344.1"/>
</dbReference>
<feature type="compositionally biased region" description="Low complexity" evidence="1">
    <location>
        <begin position="76"/>
        <end position="94"/>
    </location>
</feature>
<dbReference type="GeneID" id="8858095"/>
<evidence type="ECO:0000313" key="2">
    <source>
        <dbReference type="EMBL" id="EFC38646.1"/>
    </source>
</evidence>
<evidence type="ECO:0000256" key="1">
    <source>
        <dbReference type="SAM" id="MobiDB-lite"/>
    </source>
</evidence>
<proteinExistence type="predicted"/>
<feature type="compositionally biased region" description="Polar residues" evidence="1">
    <location>
        <begin position="102"/>
        <end position="111"/>
    </location>
</feature>
<organism evidence="3">
    <name type="scientific">Naegleria gruberi</name>
    <name type="common">Amoeba</name>
    <dbReference type="NCBI Taxonomy" id="5762"/>
    <lineage>
        <taxon>Eukaryota</taxon>
        <taxon>Discoba</taxon>
        <taxon>Heterolobosea</taxon>
        <taxon>Tetramitia</taxon>
        <taxon>Eutetramitia</taxon>
        <taxon>Vahlkampfiidae</taxon>
        <taxon>Naegleria</taxon>
    </lineage>
</organism>
<feature type="region of interest" description="Disordered" evidence="1">
    <location>
        <begin position="61"/>
        <end position="171"/>
    </location>
</feature>
<dbReference type="EMBL" id="GG738905">
    <property type="protein sequence ID" value="EFC38646.1"/>
    <property type="molecule type" value="Genomic_DNA"/>
</dbReference>
<accession>D2VWM1</accession>
<feature type="region of interest" description="Disordered" evidence="1">
    <location>
        <begin position="368"/>
        <end position="449"/>
    </location>
</feature>
<gene>
    <name evidence="2" type="ORF">NAEGRDRAFT_73428</name>
</gene>
<protein>
    <submittedName>
        <fullName evidence="2">Predicted protein</fullName>
    </submittedName>
</protein>
<dbReference type="VEuPathDB" id="AmoebaDB:NAEGRDRAFT_73428"/>
<feature type="compositionally biased region" description="Low complexity" evidence="1">
    <location>
        <begin position="119"/>
        <end position="134"/>
    </location>
</feature>
<dbReference type="Proteomes" id="UP000006671">
    <property type="component" value="Unassembled WGS sequence"/>
</dbReference>